<comment type="caution">
    <text evidence="2">The sequence shown here is derived from an EMBL/GenBank/DDBJ whole genome shotgun (WGS) entry which is preliminary data.</text>
</comment>
<dbReference type="EMBL" id="RYYU01000001">
    <property type="protein sequence ID" value="RUL59482.1"/>
    <property type="molecule type" value="Genomic_DNA"/>
</dbReference>
<sequence>MALKFFVTLLFTLFCSICSAKNLFGITLSCDTIKYFIRNEKIITYNINLTNQSNNTFYIWFNKDTSHNETEKEQILKHFLTRDGAYSSSLFEIGMECDITIIHEIFSTFTVKLSPGKQFTIQLLQEGYNNNDKDFNIVEYLRNLLVICDEEVICKQLEGIKAFSPNIFYSGNSIILPIQKIKQ</sequence>
<evidence type="ECO:0000313" key="3">
    <source>
        <dbReference type="Proteomes" id="UP000278983"/>
    </source>
</evidence>
<protein>
    <submittedName>
        <fullName evidence="2">Uncharacterized protein</fullName>
    </submittedName>
</protein>
<keyword evidence="3" id="KW-1185">Reference proteome</keyword>
<dbReference type="AlphaFoldDB" id="A0A3S0P8G9"/>
<evidence type="ECO:0000313" key="2">
    <source>
        <dbReference type="EMBL" id="RUL59482.1"/>
    </source>
</evidence>
<name>A0A3S0P8G9_9BACT</name>
<proteinExistence type="predicted"/>
<keyword evidence="1" id="KW-0732">Signal</keyword>
<accession>A0A3S0P8G9</accession>
<reference evidence="2 3" key="1">
    <citation type="submission" date="2018-12" db="EMBL/GenBank/DDBJ databases">
        <title>Genome sequencing of Prevotella sp. KCOM 3155 (= JS262).</title>
        <authorList>
            <person name="Kook J.-K."/>
            <person name="Park S.-N."/>
            <person name="Lim Y.K."/>
        </authorList>
    </citation>
    <scope>NUCLEOTIDE SEQUENCE [LARGE SCALE GENOMIC DNA]</scope>
    <source>
        <strain evidence="2 3">KCOM 3155</strain>
    </source>
</reference>
<evidence type="ECO:0000256" key="1">
    <source>
        <dbReference type="SAM" id="SignalP"/>
    </source>
</evidence>
<feature type="signal peptide" evidence="1">
    <location>
        <begin position="1"/>
        <end position="20"/>
    </location>
</feature>
<organism evidence="2 3">
    <name type="scientific">Prevotella koreensis</name>
    <dbReference type="NCBI Taxonomy" id="2490854"/>
    <lineage>
        <taxon>Bacteria</taxon>
        <taxon>Pseudomonadati</taxon>
        <taxon>Bacteroidota</taxon>
        <taxon>Bacteroidia</taxon>
        <taxon>Bacteroidales</taxon>
        <taxon>Prevotellaceae</taxon>
        <taxon>Prevotella</taxon>
    </lineage>
</organism>
<gene>
    <name evidence="2" type="ORF">EHV08_06740</name>
</gene>
<feature type="chain" id="PRO_5018564808" evidence="1">
    <location>
        <begin position="21"/>
        <end position="183"/>
    </location>
</feature>
<dbReference type="Proteomes" id="UP000278983">
    <property type="component" value="Unassembled WGS sequence"/>
</dbReference>